<evidence type="ECO:0000256" key="4">
    <source>
        <dbReference type="ARBA" id="ARBA00023056"/>
    </source>
</evidence>
<comment type="similarity">
    <text evidence="1">Belongs to the bacterial/plant glucose-1-phosphate adenylyltransferase family.</text>
</comment>
<evidence type="ECO:0000313" key="6">
    <source>
        <dbReference type="EMBL" id="MBM7059072.1"/>
    </source>
</evidence>
<keyword evidence="3 6" id="KW-0548">Nucleotidyltransferase</keyword>
<dbReference type="Gene3D" id="2.160.10.10">
    <property type="entry name" value="Hexapeptide repeat proteins"/>
    <property type="match status" value="1"/>
</dbReference>
<accession>A0ABS2I7Y7</accession>
<evidence type="ECO:0000256" key="3">
    <source>
        <dbReference type="ARBA" id="ARBA00022695"/>
    </source>
</evidence>
<sequence length="87" mass="10092">LDVFAYKFKGYWKDVGTIQSLWEANMDLLEEDPPLDLYDPDFKIYSVNPNQTPQFIGKDACVEQSVINEGCRIEGEVQHSVLFYDVR</sequence>
<keyword evidence="2 6" id="KW-0808">Transferase</keyword>
<dbReference type="PANTHER" id="PTHR43523:SF2">
    <property type="entry name" value="GLUCOSE-1-PHOSPHATE ADENYLYLTRANSFERASE"/>
    <property type="match status" value="1"/>
</dbReference>
<dbReference type="EC" id="2.7.7.27" evidence="6"/>
<keyword evidence="4" id="KW-0320">Glycogen biosynthesis</keyword>
<dbReference type="GO" id="GO:0008878">
    <property type="term" value="F:glucose-1-phosphate adenylyltransferase activity"/>
    <property type="evidence" value="ECO:0007669"/>
    <property type="project" value="UniProtKB-EC"/>
</dbReference>
<comment type="caution">
    <text evidence="6">The sequence shown here is derived from an EMBL/GenBank/DDBJ whole genome shotgun (WGS) entry which is preliminary data.</text>
</comment>
<dbReference type="SUPFAM" id="SSF53448">
    <property type="entry name" value="Nucleotide-diphospho-sugar transferases"/>
    <property type="match status" value="1"/>
</dbReference>
<organism evidence="6 7">
    <name type="scientific">Streptomyces durocortorensis</name>
    <dbReference type="NCBI Taxonomy" id="2811104"/>
    <lineage>
        <taxon>Bacteria</taxon>
        <taxon>Bacillati</taxon>
        <taxon>Actinomycetota</taxon>
        <taxon>Actinomycetes</taxon>
        <taxon>Kitasatosporales</taxon>
        <taxon>Streptomycetaceae</taxon>
        <taxon>Streptomyces</taxon>
    </lineage>
</organism>
<evidence type="ECO:0000313" key="7">
    <source>
        <dbReference type="Proteomes" id="UP000712045"/>
    </source>
</evidence>
<dbReference type="InterPro" id="IPR011831">
    <property type="entry name" value="ADP-Glc_PPase"/>
</dbReference>
<evidence type="ECO:0000259" key="5">
    <source>
        <dbReference type="Pfam" id="PF00483"/>
    </source>
</evidence>
<dbReference type="Pfam" id="PF00483">
    <property type="entry name" value="NTP_transferase"/>
    <property type="match status" value="1"/>
</dbReference>
<reference evidence="6 7" key="1">
    <citation type="submission" date="2021-02" db="EMBL/GenBank/DDBJ databases">
        <title>Genome Streptomyces sp. RHZ10.</title>
        <authorList>
            <person name="Besaury L."/>
        </authorList>
    </citation>
    <scope>NUCLEOTIDE SEQUENCE [LARGE SCALE GENOMIC DNA]</scope>
    <source>
        <strain evidence="6 7">RHZ10</strain>
    </source>
</reference>
<feature type="non-terminal residue" evidence="6">
    <location>
        <position position="87"/>
    </location>
</feature>
<dbReference type="InterPro" id="IPR005835">
    <property type="entry name" value="NTP_transferase_dom"/>
</dbReference>
<dbReference type="PANTHER" id="PTHR43523">
    <property type="entry name" value="GLUCOSE-1-PHOSPHATE ADENYLYLTRANSFERASE-RELATED"/>
    <property type="match status" value="1"/>
</dbReference>
<dbReference type="EMBL" id="JAFEUF010000601">
    <property type="protein sequence ID" value="MBM7059072.1"/>
    <property type="molecule type" value="Genomic_DNA"/>
</dbReference>
<feature type="non-terminal residue" evidence="6">
    <location>
        <position position="1"/>
    </location>
</feature>
<dbReference type="Gene3D" id="3.90.550.10">
    <property type="entry name" value="Spore Coat Polysaccharide Biosynthesis Protein SpsA, Chain A"/>
    <property type="match status" value="1"/>
</dbReference>
<name>A0ABS2I7Y7_9ACTN</name>
<evidence type="ECO:0000256" key="2">
    <source>
        <dbReference type="ARBA" id="ARBA00022679"/>
    </source>
</evidence>
<keyword evidence="7" id="KW-1185">Reference proteome</keyword>
<evidence type="ECO:0000256" key="1">
    <source>
        <dbReference type="ARBA" id="ARBA00010443"/>
    </source>
</evidence>
<proteinExistence type="inferred from homology"/>
<gene>
    <name evidence="6" type="primary">glgC</name>
    <name evidence="6" type="ORF">JS521_36210</name>
</gene>
<dbReference type="InterPro" id="IPR029044">
    <property type="entry name" value="Nucleotide-diphossugar_trans"/>
</dbReference>
<protein>
    <submittedName>
        <fullName evidence="6">Glucose-1-phosphate adenylyltransferase</fullName>
        <ecNumber evidence="6">2.7.7.27</ecNumber>
    </submittedName>
</protein>
<dbReference type="Proteomes" id="UP000712045">
    <property type="component" value="Unassembled WGS sequence"/>
</dbReference>
<feature type="domain" description="Nucleotidyl transferase" evidence="5">
    <location>
        <begin position="5"/>
        <end position="30"/>
    </location>
</feature>